<evidence type="ECO:0000313" key="1">
    <source>
        <dbReference type="EMBL" id="DAF90601.1"/>
    </source>
</evidence>
<sequence length="33" mass="4131">MMWVIMYSELIGNYKKYRIKSLYDNKFDNQLPK</sequence>
<reference evidence="1" key="1">
    <citation type="journal article" date="2021" name="Proc. Natl. Acad. Sci. U.S.A.">
        <title>A Catalog of Tens of Thousands of Viruses from Human Metagenomes Reveals Hidden Associations with Chronic Diseases.</title>
        <authorList>
            <person name="Tisza M.J."/>
            <person name="Buck C.B."/>
        </authorList>
    </citation>
    <scope>NUCLEOTIDE SEQUENCE</scope>
    <source>
        <strain evidence="1">CtGDt6</strain>
    </source>
</reference>
<proteinExistence type="predicted"/>
<protein>
    <submittedName>
        <fullName evidence="1">Uncharacterized protein</fullName>
    </submittedName>
</protein>
<organism evidence="1">
    <name type="scientific">Siphoviridae sp. ctGDt6</name>
    <dbReference type="NCBI Taxonomy" id="2825408"/>
    <lineage>
        <taxon>Viruses</taxon>
        <taxon>Duplodnaviria</taxon>
        <taxon>Heunggongvirae</taxon>
        <taxon>Uroviricota</taxon>
        <taxon>Caudoviricetes</taxon>
    </lineage>
</organism>
<name>A0A8S5U7Y8_9CAUD</name>
<dbReference type="EMBL" id="BK016032">
    <property type="protein sequence ID" value="DAF90601.1"/>
    <property type="molecule type" value="Genomic_DNA"/>
</dbReference>
<accession>A0A8S5U7Y8</accession>